<keyword evidence="3" id="KW-0238">DNA-binding</keyword>
<sequence>MAEPARAKPKPTPETQHFWDGTQAGELRLQRCGACANVYFPPRPFCPSCASRKVSVFKASGKGKLYSYVINHRPAAPGFTPPYAIAVVELDEGPRMMSNIIDCPQTPEALELDMKLEVAFEKLDDKITLPMFRPAKA</sequence>
<dbReference type="Pfam" id="PF12172">
    <property type="entry name" value="zf-ChsH2"/>
    <property type="match status" value="1"/>
</dbReference>
<dbReference type="Pfam" id="PF01796">
    <property type="entry name" value="OB_ChsH2_C"/>
    <property type="match status" value="1"/>
</dbReference>
<dbReference type="Proteomes" id="UP000052023">
    <property type="component" value="Unassembled WGS sequence"/>
</dbReference>
<dbReference type="OrthoDB" id="3182121at2"/>
<dbReference type="PANTHER" id="PTHR34075:SF5">
    <property type="entry name" value="BLR3430 PROTEIN"/>
    <property type="match status" value="1"/>
</dbReference>
<dbReference type="RefSeq" id="WP_057848010.1">
    <property type="nucleotide sequence ID" value="NZ_LLYA01000225.1"/>
</dbReference>
<evidence type="ECO:0000259" key="1">
    <source>
        <dbReference type="Pfam" id="PF01796"/>
    </source>
</evidence>
<protein>
    <submittedName>
        <fullName evidence="3">DNA-binding protein</fullName>
    </submittedName>
</protein>
<feature type="domain" description="ChsH2 C-terminal OB-fold" evidence="1">
    <location>
        <begin position="59"/>
        <end position="121"/>
    </location>
</feature>
<accession>A0A0R3M6Q6</accession>
<reference evidence="3 4" key="1">
    <citation type="submission" date="2014-03" db="EMBL/GenBank/DDBJ databases">
        <title>Bradyrhizobium valentinum sp. nov., isolated from effective nodules of Lupinus mariae-josephae, a lupine endemic of basic-lime soils in Eastern Spain.</title>
        <authorList>
            <person name="Duran D."/>
            <person name="Rey L."/>
            <person name="Navarro A."/>
            <person name="Busquets A."/>
            <person name="Imperial J."/>
            <person name="Ruiz-Argueso T."/>
        </authorList>
    </citation>
    <scope>NUCLEOTIDE SEQUENCE [LARGE SCALE GENOMIC DNA]</scope>
    <source>
        <strain evidence="3 4">Ro19</strain>
    </source>
</reference>
<organism evidence="3 4">
    <name type="scientific">Bradyrhizobium retamae</name>
    <dbReference type="NCBI Taxonomy" id="1300035"/>
    <lineage>
        <taxon>Bacteria</taxon>
        <taxon>Pseudomonadati</taxon>
        <taxon>Pseudomonadota</taxon>
        <taxon>Alphaproteobacteria</taxon>
        <taxon>Hyphomicrobiales</taxon>
        <taxon>Nitrobacteraceae</taxon>
        <taxon>Bradyrhizobium</taxon>
    </lineage>
</organism>
<evidence type="ECO:0000259" key="2">
    <source>
        <dbReference type="Pfam" id="PF12172"/>
    </source>
</evidence>
<comment type="caution">
    <text evidence="3">The sequence shown here is derived from an EMBL/GenBank/DDBJ whole genome shotgun (WGS) entry which is preliminary data.</text>
</comment>
<evidence type="ECO:0000313" key="4">
    <source>
        <dbReference type="Proteomes" id="UP000052023"/>
    </source>
</evidence>
<name>A0A0R3M6Q6_9BRAD</name>
<dbReference type="PANTHER" id="PTHR34075">
    <property type="entry name" value="BLR3430 PROTEIN"/>
    <property type="match status" value="1"/>
</dbReference>
<dbReference type="InterPro" id="IPR052513">
    <property type="entry name" value="Thioester_dehydratase-like"/>
</dbReference>
<gene>
    <name evidence="3" type="ORF">CQ13_13080</name>
</gene>
<evidence type="ECO:0000313" key="3">
    <source>
        <dbReference type="EMBL" id="KRR15673.1"/>
    </source>
</evidence>
<dbReference type="SUPFAM" id="SSF50249">
    <property type="entry name" value="Nucleic acid-binding proteins"/>
    <property type="match status" value="1"/>
</dbReference>
<dbReference type="GO" id="GO:0003677">
    <property type="term" value="F:DNA binding"/>
    <property type="evidence" value="ECO:0007669"/>
    <property type="project" value="UniProtKB-KW"/>
</dbReference>
<dbReference type="EMBL" id="LLYA01000225">
    <property type="protein sequence ID" value="KRR15673.1"/>
    <property type="molecule type" value="Genomic_DNA"/>
</dbReference>
<dbReference type="InterPro" id="IPR012340">
    <property type="entry name" value="NA-bd_OB-fold"/>
</dbReference>
<dbReference type="InterPro" id="IPR002878">
    <property type="entry name" value="ChsH2_C"/>
</dbReference>
<dbReference type="Gene3D" id="6.10.30.10">
    <property type="match status" value="1"/>
</dbReference>
<dbReference type="InterPro" id="IPR022002">
    <property type="entry name" value="ChsH2_Znr"/>
</dbReference>
<dbReference type="AlphaFoldDB" id="A0A0R3M6Q6"/>
<keyword evidence="4" id="KW-1185">Reference proteome</keyword>
<feature type="domain" description="ChsH2 rubredoxin-like zinc ribbon" evidence="2">
    <location>
        <begin position="19"/>
        <end position="54"/>
    </location>
</feature>
<proteinExistence type="predicted"/>